<dbReference type="Proteomes" id="UP000662818">
    <property type="component" value="Chromosome"/>
</dbReference>
<evidence type="ECO:0008006" key="5">
    <source>
        <dbReference type="Google" id="ProtNLM"/>
    </source>
</evidence>
<keyword evidence="2" id="KW-0472">Membrane</keyword>
<dbReference type="RefSeq" id="WP_207010419.1">
    <property type="nucleotide sequence ID" value="NZ_CP022295.1"/>
</dbReference>
<protein>
    <recommendedName>
        <fullName evidence="5">Cell division protein FtsL</fullName>
    </recommendedName>
</protein>
<keyword evidence="2" id="KW-1133">Transmembrane helix</keyword>
<feature type="transmembrane region" description="Helical" evidence="2">
    <location>
        <begin position="42"/>
        <end position="62"/>
    </location>
</feature>
<gene>
    <name evidence="3" type="ORF">CFH99_10695</name>
</gene>
<reference evidence="3 4" key="1">
    <citation type="submission" date="2017-06" db="EMBL/GenBank/DDBJ databases">
        <title>Complete Genome Sequence of the Soil Carbazole-Degrading Bacterium Nocardioides aromaticivorans IC177.</title>
        <authorList>
            <person name="Vejarano F."/>
            <person name="Suzuki-Minakuchi C."/>
            <person name="Ohtsubo Y."/>
            <person name="Tsuda M."/>
            <person name="Okada K."/>
            <person name="Nojiri H."/>
        </authorList>
    </citation>
    <scope>NUCLEOTIDE SEQUENCE [LARGE SCALE GENOMIC DNA]</scope>
    <source>
        <strain evidence="3 4">IC177</strain>
    </source>
</reference>
<keyword evidence="4" id="KW-1185">Reference proteome</keyword>
<dbReference type="EMBL" id="CP022295">
    <property type="protein sequence ID" value="QSR26094.1"/>
    <property type="molecule type" value="Genomic_DNA"/>
</dbReference>
<evidence type="ECO:0000256" key="1">
    <source>
        <dbReference type="SAM" id="MobiDB-lite"/>
    </source>
</evidence>
<evidence type="ECO:0000313" key="4">
    <source>
        <dbReference type="Proteomes" id="UP000662818"/>
    </source>
</evidence>
<evidence type="ECO:0000256" key="2">
    <source>
        <dbReference type="SAM" id="Phobius"/>
    </source>
</evidence>
<proteinExistence type="predicted"/>
<feature type="region of interest" description="Disordered" evidence="1">
    <location>
        <begin position="132"/>
        <end position="191"/>
    </location>
</feature>
<keyword evidence="2" id="KW-0812">Transmembrane</keyword>
<name>A0ABX7PJS1_9ACTN</name>
<organism evidence="3 4">
    <name type="scientific">Nocardioides aromaticivorans</name>
    <dbReference type="NCBI Taxonomy" id="200618"/>
    <lineage>
        <taxon>Bacteria</taxon>
        <taxon>Bacillati</taxon>
        <taxon>Actinomycetota</taxon>
        <taxon>Actinomycetes</taxon>
        <taxon>Propionibacteriales</taxon>
        <taxon>Nocardioidaceae</taxon>
        <taxon>Nocardioides</taxon>
    </lineage>
</organism>
<sequence>MSSTAPQIRRLQSVAPRIAQAALERARLTVVPRTRRTRAPRVPFVAFVSVILLAGVVGLLLFNTSMQQASFKATALENQATDLGAQQEALEMDIQALREPQRLARLAQDMGMVIPSTPAGVLDLSTGRVTGKPVPASGGDAIPLHMPGPKKPAELQRPADVKVNPAKADAARTDAGTKPKNTTDGAPTGDR</sequence>
<evidence type="ECO:0000313" key="3">
    <source>
        <dbReference type="EMBL" id="QSR26094.1"/>
    </source>
</evidence>
<accession>A0ABX7PJS1</accession>
<feature type="compositionally biased region" description="Basic and acidic residues" evidence="1">
    <location>
        <begin position="151"/>
        <end position="160"/>
    </location>
</feature>